<dbReference type="SMART" id="SM00066">
    <property type="entry name" value="GAL4"/>
    <property type="match status" value="1"/>
</dbReference>
<keyword evidence="4" id="KW-0804">Transcription</keyword>
<dbReference type="Pfam" id="PF04082">
    <property type="entry name" value="Fungal_trans"/>
    <property type="match status" value="1"/>
</dbReference>
<dbReference type="GO" id="GO:0006351">
    <property type="term" value="P:DNA-templated transcription"/>
    <property type="evidence" value="ECO:0007669"/>
    <property type="project" value="InterPro"/>
</dbReference>
<evidence type="ECO:0000256" key="2">
    <source>
        <dbReference type="ARBA" id="ARBA00023015"/>
    </source>
</evidence>
<dbReference type="OrthoDB" id="4064873at2759"/>
<accession>A0A072NU48</accession>
<dbReference type="PANTHER" id="PTHR47424">
    <property type="entry name" value="REGULATORY PROTEIN GAL4"/>
    <property type="match status" value="1"/>
</dbReference>
<dbReference type="InterPro" id="IPR051127">
    <property type="entry name" value="Fungal_SecMet_Regulators"/>
</dbReference>
<evidence type="ECO:0000256" key="4">
    <source>
        <dbReference type="ARBA" id="ARBA00023163"/>
    </source>
</evidence>
<name>A0A072NU48_9EURO</name>
<keyword evidence="2" id="KW-0805">Transcription regulation</keyword>
<dbReference type="Pfam" id="PF00172">
    <property type="entry name" value="Zn_clus"/>
    <property type="match status" value="1"/>
</dbReference>
<dbReference type="PANTHER" id="PTHR47424:SF9">
    <property type="entry name" value="TAH-2"/>
    <property type="match status" value="1"/>
</dbReference>
<dbReference type="GO" id="GO:0000981">
    <property type="term" value="F:DNA-binding transcription factor activity, RNA polymerase II-specific"/>
    <property type="evidence" value="ECO:0007669"/>
    <property type="project" value="InterPro"/>
</dbReference>
<evidence type="ECO:0000256" key="5">
    <source>
        <dbReference type="ARBA" id="ARBA00023242"/>
    </source>
</evidence>
<evidence type="ECO:0000256" key="6">
    <source>
        <dbReference type="SAM" id="MobiDB-lite"/>
    </source>
</evidence>
<dbReference type="VEuPathDB" id="FungiDB:A1O9_12533"/>
<gene>
    <name evidence="8" type="ORF">A1O9_12533</name>
</gene>
<keyword evidence="9" id="KW-1185">Reference proteome</keyword>
<proteinExistence type="predicted"/>
<comment type="caution">
    <text evidence="8">The sequence shown here is derived from an EMBL/GenBank/DDBJ whole genome shotgun (WGS) entry which is preliminary data.</text>
</comment>
<dbReference type="InterPro" id="IPR001138">
    <property type="entry name" value="Zn2Cys6_DnaBD"/>
</dbReference>
<evidence type="ECO:0000313" key="9">
    <source>
        <dbReference type="Proteomes" id="UP000027920"/>
    </source>
</evidence>
<keyword evidence="5" id="KW-0539">Nucleus</keyword>
<dbReference type="Gene3D" id="4.10.240.10">
    <property type="entry name" value="Zn(2)-C6 fungal-type DNA-binding domain"/>
    <property type="match status" value="1"/>
</dbReference>
<feature type="region of interest" description="Disordered" evidence="6">
    <location>
        <begin position="637"/>
        <end position="659"/>
    </location>
</feature>
<feature type="domain" description="Zn(2)-C6 fungal-type" evidence="7">
    <location>
        <begin position="17"/>
        <end position="48"/>
    </location>
</feature>
<organism evidence="8 9">
    <name type="scientific">Exophiala aquamarina CBS 119918</name>
    <dbReference type="NCBI Taxonomy" id="1182545"/>
    <lineage>
        <taxon>Eukaryota</taxon>
        <taxon>Fungi</taxon>
        <taxon>Dikarya</taxon>
        <taxon>Ascomycota</taxon>
        <taxon>Pezizomycotina</taxon>
        <taxon>Eurotiomycetes</taxon>
        <taxon>Chaetothyriomycetidae</taxon>
        <taxon>Chaetothyriales</taxon>
        <taxon>Herpotrichiellaceae</taxon>
        <taxon>Exophiala</taxon>
    </lineage>
</organism>
<dbReference type="PROSITE" id="PS50048">
    <property type="entry name" value="ZN2_CY6_FUNGAL_2"/>
    <property type="match status" value="1"/>
</dbReference>
<sequence>MPRPKVRPEDRQRAAKACLPCKFSKKRCDAQLPCAHCTRRNNASACTYEDTVYTNRTPRRRASNSIHRQSVTSTAPPSSHSHSSQPEVDHTQNYNHNHAQNQNQNQNQNQTPQYDIPDSFADQGPSGLLETTSFPQRITRDRLLLSSKGEQVYIGKTASLSFLQFLRHTIRQQMGPSVFTENARRHLMLEINSPEDGSSTFNETDACKRALVETYFAATSGLLDLYSREETGTYLSTISTPNDHSQGFAVIAFDLIVAIGGQCRAASPTDLRYAVRCFTRAQKAALAGMLEDPCLDMVRCFLLMAFYMLGACRRNAAFMYLGVASKAASALGLHVTDQYRHFPTQVQSIRLRTLKSLRILDVLVSSILGRPLSTPVMRIDNTSFSNLHTHMGTPRDMALNASFGACSLIAEIMQNLEADNTVDLPFADQTLKRLRDWSSSLPNNIKRFTKESATPLTVLDQERVIGNIHVACVYYFAVMLVTRPFLISHLMANLPGSAAEIPDTPTTAREQAEIVNMAEACLDSAVYMAQICHEALQSGLFLNAMPLMKAWMFAAGLVIGFSMFAQAEPKFEMDESFNGAREVLKKLSDHSPQAEHYHEILTGFADAIQRHRQHLAREKRRSQNKYVNQILKLDMNMNSNGGGGSSGPHQSTFSPQALSRELADAASSTLAAEDVGPLGDSDSPPQPFQLFDASQLPVDGGGGFDFGMFGWDNFAMQISENFAFDNDTLWDLG</sequence>
<dbReference type="CDD" id="cd12148">
    <property type="entry name" value="fungal_TF_MHR"/>
    <property type="match status" value="1"/>
</dbReference>
<keyword evidence="3" id="KW-0238">DNA-binding</keyword>
<dbReference type="PROSITE" id="PS00463">
    <property type="entry name" value="ZN2_CY6_FUNGAL_1"/>
    <property type="match status" value="1"/>
</dbReference>
<dbReference type="GO" id="GO:0008270">
    <property type="term" value="F:zinc ion binding"/>
    <property type="evidence" value="ECO:0007669"/>
    <property type="project" value="InterPro"/>
</dbReference>
<dbReference type="GO" id="GO:0005634">
    <property type="term" value="C:nucleus"/>
    <property type="evidence" value="ECO:0007669"/>
    <property type="project" value="TreeGrafter"/>
</dbReference>
<evidence type="ECO:0000259" key="7">
    <source>
        <dbReference type="PROSITE" id="PS50048"/>
    </source>
</evidence>
<dbReference type="InterPro" id="IPR007219">
    <property type="entry name" value="XnlR_reg_dom"/>
</dbReference>
<feature type="compositionally biased region" description="Low complexity" evidence="6">
    <location>
        <begin position="70"/>
        <end position="84"/>
    </location>
</feature>
<dbReference type="CDD" id="cd00067">
    <property type="entry name" value="GAL4"/>
    <property type="match status" value="1"/>
</dbReference>
<feature type="region of interest" description="Disordered" evidence="6">
    <location>
        <begin position="57"/>
        <end position="133"/>
    </location>
</feature>
<dbReference type="GeneID" id="25287427"/>
<feature type="compositionally biased region" description="Low complexity" evidence="6">
    <location>
        <begin position="91"/>
        <end position="114"/>
    </location>
</feature>
<evidence type="ECO:0000256" key="3">
    <source>
        <dbReference type="ARBA" id="ARBA00023125"/>
    </source>
</evidence>
<feature type="compositionally biased region" description="Polar residues" evidence="6">
    <location>
        <begin position="648"/>
        <end position="657"/>
    </location>
</feature>
<dbReference type="Proteomes" id="UP000027920">
    <property type="component" value="Unassembled WGS sequence"/>
</dbReference>
<keyword evidence="1" id="KW-0479">Metal-binding</keyword>
<dbReference type="AlphaFoldDB" id="A0A072NU48"/>
<dbReference type="SUPFAM" id="SSF57701">
    <property type="entry name" value="Zn2/Cys6 DNA-binding domain"/>
    <property type="match status" value="1"/>
</dbReference>
<dbReference type="InterPro" id="IPR036864">
    <property type="entry name" value="Zn2-C6_fun-type_DNA-bd_sf"/>
</dbReference>
<feature type="region of interest" description="Disordered" evidence="6">
    <location>
        <begin position="673"/>
        <end position="693"/>
    </location>
</feature>
<evidence type="ECO:0000256" key="1">
    <source>
        <dbReference type="ARBA" id="ARBA00022723"/>
    </source>
</evidence>
<dbReference type="RefSeq" id="XP_013253974.1">
    <property type="nucleotide sequence ID" value="XM_013398520.1"/>
</dbReference>
<protein>
    <recommendedName>
        <fullName evidence="7">Zn(2)-C6 fungal-type domain-containing protein</fullName>
    </recommendedName>
</protein>
<dbReference type="GO" id="GO:0000978">
    <property type="term" value="F:RNA polymerase II cis-regulatory region sequence-specific DNA binding"/>
    <property type="evidence" value="ECO:0007669"/>
    <property type="project" value="TreeGrafter"/>
</dbReference>
<dbReference type="STRING" id="1182545.A0A072NU48"/>
<dbReference type="HOGENOM" id="CLU_010170_3_1_1"/>
<dbReference type="EMBL" id="AMGV01000024">
    <property type="protein sequence ID" value="KEF51384.1"/>
    <property type="molecule type" value="Genomic_DNA"/>
</dbReference>
<evidence type="ECO:0000313" key="8">
    <source>
        <dbReference type="EMBL" id="KEF51384.1"/>
    </source>
</evidence>
<reference evidence="8 9" key="1">
    <citation type="submission" date="2013-03" db="EMBL/GenBank/DDBJ databases">
        <title>The Genome Sequence of Exophiala aquamarina CBS 119918.</title>
        <authorList>
            <consortium name="The Broad Institute Genomics Platform"/>
            <person name="Cuomo C."/>
            <person name="de Hoog S."/>
            <person name="Gorbushina A."/>
            <person name="Walker B."/>
            <person name="Young S.K."/>
            <person name="Zeng Q."/>
            <person name="Gargeya S."/>
            <person name="Fitzgerald M."/>
            <person name="Haas B."/>
            <person name="Abouelleil A."/>
            <person name="Allen A.W."/>
            <person name="Alvarado L."/>
            <person name="Arachchi H.M."/>
            <person name="Berlin A.M."/>
            <person name="Chapman S.B."/>
            <person name="Gainer-Dewar J."/>
            <person name="Goldberg J."/>
            <person name="Griggs A."/>
            <person name="Gujja S."/>
            <person name="Hansen M."/>
            <person name="Howarth C."/>
            <person name="Imamovic A."/>
            <person name="Ireland A."/>
            <person name="Larimer J."/>
            <person name="McCowan C."/>
            <person name="Murphy C."/>
            <person name="Pearson M."/>
            <person name="Poon T.W."/>
            <person name="Priest M."/>
            <person name="Roberts A."/>
            <person name="Saif S."/>
            <person name="Shea T."/>
            <person name="Sisk P."/>
            <person name="Sykes S."/>
            <person name="Wortman J."/>
            <person name="Nusbaum C."/>
            <person name="Birren B."/>
        </authorList>
    </citation>
    <scope>NUCLEOTIDE SEQUENCE [LARGE SCALE GENOMIC DNA]</scope>
    <source>
        <strain evidence="8 9">CBS 119918</strain>
    </source>
</reference>
<dbReference type="GO" id="GO:0000435">
    <property type="term" value="P:positive regulation of transcription from RNA polymerase II promoter by galactose"/>
    <property type="evidence" value="ECO:0007669"/>
    <property type="project" value="TreeGrafter"/>
</dbReference>